<feature type="transmembrane region" description="Helical" evidence="8">
    <location>
        <begin position="281"/>
        <end position="301"/>
    </location>
</feature>
<keyword evidence="7" id="KW-0902">Two-component regulatory system</keyword>
<dbReference type="STRING" id="1379270.GEMMAAP_16830"/>
<dbReference type="Pfam" id="PF08448">
    <property type="entry name" value="PAS_4"/>
    <property type="match status" value="1"/>
</dbReference>
<keyword evidence="6" id="KW-0067">ATP-binding</keyword>
<dbReference type="EMBL" id="CP011454">
    <property type="protein sequence ID" value="AMW06004.1"/>
    <property type="molecule type" value="Genomic_DNA"/>
</dbReference>
<feature type="transmembrane region" description="Helical" evidence="8">
    <location>
        <begin position="144"/>
        <end position="168"/>
    </location>
</feature>
<dbReference type="EC" id="2.7.13.3" evidence="2"/>
<dbReference type="Gene3D" id="1.10.287.130">
    <property type="match status" value="1"/>
</dbReference>
<dbReference type="PANTHER" id="PTHR43065:SF46">
    <property type="entry name" value="C4-DICARBOXYLATE TRANSPORT SENSOR PROTEIN DCTB"/>
    <property type="match status" value="1"/>
</dbReference>
<dbReference type="SMART" id="SM00091">
    <property type="entry name" value="PAS"/>
    <property type="match status" value="1"/>
</dbReference>
<dbReference type="AlphaFoldDB" id="A0A143BNK0"/>
<evidence type="ECO:0000313" key="12">
    <source>
        <dbReference type="Proteomes" id="UP000076404"/>
    </source>
</evidence>
<name>A0A143BNK0_9BACT</name>
<dbReference type="eggNOG" id="COG5000">
    <property type="taxonomic scope" value="Bacteria"/>
</dbReference>
<keyword evidence="8" id="KW-0472">Membrane</keyword>
<evidence type="ECO:0000259" key="10">
    <source>
        <dbReference type="SMART" id="SM00388"/>
    </source>
</evidence>
<keyword evidence="8" id="KW-0812">Transmembrane</keyword>
<dbReference type="InterPro" id="IPR003661">
    <property type="entry name" value="HisK_dim/P_dom"/>
</dbReference>
<proteinExistence type="predicted"/>
<protein>
    <recommendedName>
        <fullName evidence="2">histidine kinase</fullName>
        <ecNumber evidence="2">2.7.13.3</ecNumber>
    </recommendedName>
</protein>
<evidence type="ECO:0000256" key="2">
    <source>
        <dbReference type="ARBA" id="ARBA00012438"/>
    </source>
</evidence>
<feature type="transmembrane region" description="Helical" evidence="8">
    <location>
        <begin position="12"/>
        <end position="34"/>
    </location>
</feature>
<dbReference type="Pfam" id="PF00512">
    <property type="entry name" value="HisKA"/>
    <property type="match status" value="1"/>
</dbReference>
<dbReference type="CDD" id="cd00082">
    <property type="entry name" value="HisKA"/>
    <property type="match status" value="1"/>
</dbReference>
<feature type="transmembrane region" description="Helical" evidence="8">
    <location>
        <begin position="111"/>
        <end position="132"/>
    </location>
</feature>
<keyword evidence="3" id="KW-0808">Transferase</keyword>
<dbReference type="InterPro" id="IPR000014">
    <property type="entry name" value="PAS"/>
</dbReference>
<dbReference type="InterPro" id="IPR013656">
    <property type="entry name" value="PAS_4"/>
</dbReference>
<dbReference type="CDD" id="cd00130">
    <property type="entry name" value="PAS"/>
    <property type="match status" value="1"/>
</dbReference>
<evidence type="ECO:0000256" key="5">
    <source>
        <dbReference type="ARBA" id="ARBA00022777"/>
    </source>
</evidence>
<evidence type="ECO:0000256" key="3">
    <source>
        <dbReference type="ARBA" id="ARBA00022679"/>
    </source>
</evidence>
<dbReference type="Gene3D" id="3.30.450.20">
    <property type="entry name" value="PAS domain"/>
    <property type="match status" value="1"/>
</dbReference>
<evidence type="ECO:0000313" key="11">
    <source>
        <dbReference type="EMBL" id="AMW06004.1"/>
    </source>
</evidence>
<feature type="transmembrane region" description="Helical" evidence="8">
    <location>
        <begin position="77"/>
        <end position="99"/>
    </location>
</feature>
<evidence type="ECO:0000256" key="6">
    <source>
        <dbReference type="ARBA" id="ARBA00022840"/>
    </source>
</evidence>
<dbReference type="KEGG" id="gph:GEMMAAP_16830"/>
<evidence type="ECO:0000256" key="4">
    <source>
        <dbReference type="ARBA" id="ARBA00022741"/>
    </source>
</evidence>
<keyword evidence="8" id="KW-1133">Transmembrane helix</keyword>
<organism evidence="11 12">
    <name type="scientific">Gemmatimonas phototrophica</name>
    <dbReference type="NCBI Taxonomy" id="1379270"/>
    <lineage>
        <taxon>Bacteria</taxon>
        <taxon>Pseudomonadati</taxon>
        <taxon>Gemmatimonadota</taxon>
        <taxon>Gemmatimonadia</taxon>
        <taxon>Gemmatimonadales</taxon>
        <taxon>Gemmatimonadaceae</taxon>
        <taxon>Gemmatimonas</taxon>
    </lineage>
</organism>
<dbReference type="GO" id="GO:0000155">
    <property type="term" value="F:phosphorelay sensor kinase activity"/>
    <property type="evidence" value="ECO:0007669"/>
    <property type="project" value="InterPro"/>
</dbReference>
<dbReference type="InterPro" id="IPR035965">
    <property type="entry name" value="PAS-like_dom_sf"/>
</dbReference>
<evidence type="ECO:0000259" key="9">
    <source>
        <dbReference type="SMART" id="SM00091"/>
    </source>
</evidence>
<keyword evidence="5" id="KW-0418">Kinase</keyword>
<sequence length="684" mass="75218">MMVTVEPRPGPLWRPAGALDAVLLLVVTVFFVWVWQGPGEATVDYAIDYVAFVVIGLVVGLLQFQAAQASPLGRERVAWRLLSASSVLRTVNGVVWSLWLADHPGEARPVWLLLASASSLLLVLAGLLAFGGERRLAVDRLRRSIDGVIVLVGSGTVLWFAALGPFFAATGAQVPRAEDYLYLLADSASAVVAALLVLRRSQQYFRRVATFLLFAALLQTVPDILLWVGKTNYSYRPGDNIAVLWFSVWMLKAAAARYAVQVLRHPTREAIQVHASYQSGWVPTAFVMLASAVLMVQLTRVPQQRELPLVVSVAALSMLLVVRQLIELREQSRVQRAQDEQARWYGAVLRDSNDYVMVLDADGNSLDISPATHRLLRSAHPASRWALMELVHPDDQLAFRRALRDARDGPTSLALRVHGDTPDSWRQLTLTIVDRREDNEAGAILLHAQDITRETELSSRLRQTQELEALGVFAGGLSHDLNNILTVIDAHAEMLEEDLPLNLQLQQDVSAIRVASQRARRFTRGLLALSRQKQSREVSINVEPMLRTRLASAGLDERLTLVCDDTVTSLQMDQSACHLAVDSLLLAVLEAEPEVRTDLHVHSVTIDRSDADELQVEPGRYVRIGLSGLPEAVVAGKSALPTWDGSAAQLALLLARAAAREVGGEQRVVENGTVFTYLPVGGRT</sequence>
<keyword evidence="12" id="KW-1185">Reference proteome</keyword>
<dbReference type="PANTHER" id="PTHR43065">
    <property type="entry name" value="SENSOR HISTIDINE KINASE"/>
    <property type="match status" value="1"/>
</dbReference>
<feature type="domain" description="PAS" evidence="9">
    <location>
        <begin position="343"/>
        <end position="408"/>
    </location>
</feature>
<feature type="transmembrane region" description="Helical" evidence="8">
    <location>
        <begin position="46"/>
        <end position="65"/>
    </location>
</feature>
<evidence type="ECO:0000256" key="1">
    <source>
        <dbReference type="ARBA" id="ARBA00000085"/>
    </source>
</evidence>
<keyword evidence="4" id="KW-0547">Nucleotide-binding</keyword>
<reference evidence="11 12" key="1">
    <citation type="journal article" date="2014" name="Proc. Natl. Acad. Sci. U.S.A.">
        <title>Functional type 2 photosynthetic reaction centers found in the rare bacterial phylum Gemmatimonadetes.</title>
        <authorList>
            <person name="Zeng Y."/>
            <person name="Feng F."/>
            <person name="Medova H."/>
            <person name="Dean J."/>
            <person name="Koblizek M."/>
        </authorList>
    </citation>
    <scope>NUCLEOTIDE SEQUENCE [LARGE SCALE GENOMIC DNA]</scope>
    <source>
        <strain evidence="11 12">AP64</strain>
    </source>
</reference>
<dbReference type="InterPro" id="IPR036097">
    <property type="entry name" value="HisK_dim/P_sf"/>
</dbReference>
<accession>A0A143BNK0</accession>
<evidence type="ECO:0000256" key="7">
    <source>
        <dbReference type="ARBA" id="ARBA00023012"/>
    </source>
</evidence>
<gene>
    <name evidence="11" type="ORF">GEMMAAP_16830</name>
</gene>
<dbReference type="SUPFAM" id="SSF47384">
    <property type="entry name" value="Homodimeric domain of signal transducing histidine kinase"/>
    <property type="match status" value="1"/>
</dbReference>
<evidence type="ECO:0000256" key="8">
    <source>
        <dbReference type="SAM" id="Phobius"/>
    </source>
</evidence>
<comment type="catalytic activity">
    <reaction evidence="1">
        <text>ATP + protein L-histidine = ADP + protein N-phospho-L-histidine.</text>
        <dbReference type="EC" id="2.7.13.3"/>
    </reaction>
</comment>
<dbReference type="SUPFAM" id="SSF55785">
    <property type="entry name" value="PYP-like sensor domain (PAS domain)"/>
    <property type="match status" value="1"/>
</dbReference>
<feature type="domain" description="Signal transduction histidine kinase dimerisation/phosphoacceptor" evidence="10">
    <location>
        <begin position="469"/>
        <end position="535"/>
    </location>
</feature>
<reference evidence="11 12" key="2">
    <citation type="journal article" date="2016" name="Environ. Microbiol. Rep.">
        <title>Metagenomic evidence for the presence of phototrophic Gemmatimonadetes bacteria in diverse environments.</title>
        <authorList>
            <person name="Zeng Y."/>
            <person name="Baumbach J."/>
            <person name="Barbosa E.G."/>
            <person name="Azevedo V."/>
            <person name="Zhang C."/>
            <person name="Koblizek M."/>
        </authorList>
    </citation>
    <scope>NUCLEOTIDE SEQUENCE [LARGE SCALE GENOMIC DNA]</scope>
    <source>
        <strain evidence="11 12">AP64</strain>
    </source>
</reference>
<dbReference type="SMART" id="SM00388">
    <property type="entry name" value="HisKA"/>
    <property type="match status" value="1"/>
</dbReference>
<dbReference type="GO" id="GO:0005524">
    <property type="term" value="F:ATP binding"/>
    <property type="evidence" value="ECO:0007669"/>
    <property type="project" value="UniProtKB-KW"/>
</dbReference>
<feature type="transmembrane region" description="Helical" evidence="8">
    <location>
        <begin position="180"/>
        <end position="198"/>
    </location>
</feature>
<feature type="transmembrane region" description="Helical" evidence="8">
    <location>
        <begin position="241"/>
        <end position="260"/>
    </location>
</feature>
<dbReference type="Proteomes" id="UP000076404">
    <property type="component" value="Chromosome"/>
</dbReference>
<feature type="transmembrane region" description="Helical" evidence="8">
    <location>
        <begin position="210"/>
        <end position="229"/>
    </location>
</feature>